<gene>
    <name evidence="11" type="ORF">DPMN_124536</name>
</gene>
<dbReference type="EMBL" id="JAIWYP010000005">
    <property type="protein sequence ID" value="KAH3822746.1"/>
    <property type="molecule type" value="Genomic_DNA"/>
</dbReference>
<evidence type="ECO:0000256" key="5">
    <source>
        <dbReference type="ARBA" id="ARBA00022932"/>
    </source>
</evidence>
<dbReference type="Gene3D" id="3.90.1600.10">
    <property type="entry name" value="Palm domain of DNA polymerase"/>
    <property type="match status" value="1"/>
</dbReference>
<dbReference type="AlphaFoldDB" id="A0A9D4GWI4"/>
<evidence type="ECO:0000256" key="3">
    <source>
        <dbReference type="ARBA" id="ARBA00022679"/>
    </source>
</evidence>
<evidence type="ECO:0000256" key="1">
    <source>
        <dbReference type="ARBA" id="ARBA00005755"/>
    </source>
</evidence>
<evidence type="ECO:0000259" key="9">
    <source>
        <dbReference type="Pfam" id="PF00136"/>
    </source>
</evidence>
<dbReference type="Pfam" id="PF00136">
    <property type="entry name" value="DNA_pol_B"/>
    <property type="match status" value="2"/>
</dbReference>
<dbReference type="SUPFAM" id="SSF53098">
    <property type="entry name" value="Ribonuclease H-like"/>
    <property type="match status" value="1"/>
</dbReference>
<dbReference type="GO" id="GO:0000166">
    <property type="term" value="F:nucleotide binding"/>
    <property type="evidence" value="ECO:0007669"/>
    <property type="project" value="InterPro"/>
</dbReference>
<dbReference type="InterPro" id="IPR023211">
    <property type="entry name" value="DNA_pol_palm_dom_sf"/>
</dbReference>
<proteinExistence type="inferred from homology"/>
<dbReference type="Gene3D" id="1.10.287.690">
    <property type="entry name" value="Helix hairpin bin"/>
    <property type="match status" value="1"/>
</dbReference>
<dbReference type="InterPro" id="IPR050240">
    <property type="entry name" value="DNA_pol_type-B"/>
</dbReference>
<evidence type="ECO:0000256" key="4">
    <source>
        <dbReference type="ARBA" id="ARBA00022695"/>
    </source>
</evidence>
<evidence type="ECO:0000259" key="10">
    <source>
        <dbReference type="Pfam" id="PF03104"/>
    </source>
</evidence>
<feature type="domain" description="DNA-directed DNA polymerase family B multifunctional" evidence="9">
    <location>
        <begin position="936"/>
        <end position="1127"/>
    </location>
</feature>
<evidence type="ECO:0000313" key="11">
    <source>
        <dbReference type="EMBL" id="KAH3822746.1"/>
    </source>
</evidence>
<dbReference type="InterPro" id="IPR043502">
    <property type="entry name" value="DNA/RNA_pol_sf"/>
</dbReference>
<accession>A0A9D4GWI4</accession>
<name>A0A9D4GWI4_DREPO</name>
<dbReference type="Proteomes" id="UP000828390">
    <property type="component" value="Unassembled WGS sequence"/>
</dbReference>
<dbReference type="Gene3D" id="1.10.132.60">
    <property type="entry name" value="DNA polymerase family B, C-terminal domain"/>
    <property type="match status" value="1"/>
</dbReference>
<reference evidence="11" key="2">
    <citation type="submission" date="2020-11" db="EMBL/GenBank/DDBJ databases">
        <authorList>
            <person name="McCartney M.A."/>
            <person name="Auch B."/>
            <person name="Kono T."/>
            <person name="Mallez S."/>
            <person name="Becker A."/>
            <person name="Gohl D.M."/>
            <person name="Silverstein K.A.T."/>
            <person name="Koren S."/>
            <person name="Bechman K.B."/>
            <person name="Herman A."/>
            <person name="Abrahante J.E."/>
            <person name="Garbe J."/>
        </authorList>
    </citation>
    <scope>NUCLEOTIDE SEQUENCE</scope>
    <source>
        <strain evidence="11">Duluth1</strain>
        <tissue evidence="11">Whole animal</tissue>
    </source>
</reference>
<comment type="caution">
    <text evidence="11">The sequence shown here is derived from an EMBL/GenBank/DDBJ whole genome shotgun (WGS) entry which is preliminary data.</text>
</comment>
<evidence type="ECO:0000256" key="2">
    <source>
        <dbReference type="ARBA" id="ARBA00012417"/>
    </source>
</evidence>
<keyword evidence="6" id="KW-0238">DNA-binding</keyword>
<dbReference type="PANTHER" id="PTHR10322:SF23">
    <property type="entry name" value="DNA POLYMERASE DELTA CATALYTIC SUBUNIT"/>
    <property type="match status" value="1"/>
</dbReference>
<evidence type="ECO:0000256" key="7">
    <source>
        <dbReference type="ARBA" id="ARBA00024411"/>
    </source>
</evidence>
<dbReference type="InterPro" id="IPR042087">
    <property type="entry name" value="DNA_pol_B_thumb"/>
</dbReference>
<keyword evidence="5" id="KW-0239">DNA-directed DNA polymerase</keyword>
<dbReference type="InterPro" id="IPR036397">
    <property type="entry name" value="RNaseH_sf"/>
</dbReference>
<dbReference type="PRINTS" id="PR00106">
    <property type="entry name" value="DNAPOLB"/>
</dbReference>
<dbReference type="InterPro" id="IPR012337">
    <property type="entry name" value="RNaseH-like_sf"/>
</dbReference>
<comment type="catalytic activity">
    <reaction evidence="8">
        <text>DNA(n) + a 2'-deoxyribonucleoside 5'-triphosphate = DNA(n+1) + diphosphate</text>
        <dbReference type="Rhea" id="RHEA:22508"/>
        <dbReference type="Rhea" id="RHEA-COMP:17339"/>
        <dbReference type="Rhea" id="RHEA-COMP:17340"/>
        <dbReference type="ChEBI" id="CHEBI:33019"/>
        <dbReference type="ChEBI" id="CHEBI:61560"/>
        <dbReference type="ChEBI" id="CHEBI:173112"/>
        <dbReference type="EC" id="2.7.7.7"/>
    </reaction>
</comment>
<dbReference type="GO" id="GO:0006261">
    <property type="term" value="P:DNA-templated DNA replication"/>
    <property type="evidence" value="ECO:0007669"/>
    <property type="project" value="TreeGrafter"/>
</dbReference>
<evidence type="ECO:0000256" key="8">
    <source>
        <dbReference type="ARBA" id="ARBA00049244"/>
    </source>
</evidence>
<feature type="domain" description="DNA-directed DNA polymerase family B multifunctional" evidence="9">
    <location>
        <begin position="678"/>
        <end position="881"/>
    </location>
</feature>
<dbReference type="Gene3D" id="3.30.420.10">
    <property type="entry name" value="Ribonuclease H-like superfamily/Ribonuclease H"/>
    <property type="match status" value="1"/>
</dbReference>
<dbReference type="PANTHER" id="PTHR10322">
    <property type="entry name" value="DNA POLYMERASE CATALYTIC SUBUNIT"/>
    <property type="match status" value="1"/>
</dbReference>
<dbReference type="SUPFAM" id="SSF56672">
    <property type="entry name" value="DNA/RNA polymerases"/>
    <property type="match status" value="1"/>
</dbReference>
<dbReference type="InterPro" id="IPR006172">
    <property type="entry name" value="DNA-dir_DNA_pol_B"/>
</dbReference>
<reference evidence="11" key="1">
    <citation type="journal article" date="2019" name="bioRxiv">
        <title>The Genome of the Zebra Mussel, Dreissena polymorpha: A Resource for Invasive Species Research.</title>
        <authorList>
            <person name="McCartney M.A."/>
            <person name="Auch B."/>
            <person name="Kono T."/>
            <person name="Mallez S."/>
            <person name="Zhang Y."/>
            <person name="Obille A."/>
            <person name="Becker A."/>
            <person name="Abrahante J.E."/>
            <person name="Garbe J."/>
            <person name="Badalamenti J.P."/>
            <person name="Herman A."/>
            <person name="Mangelson H."/>
            <person name="Liachko I."/>
            <person name="Sullivan S."/>
            <person name="Sone E.D."/>
            <person name="Koren S."/>
            <person name="Silverstein K.A.T."/>
            <person name="Beckman K.B."/>
            <person name="Gohl D.M."/>
        </authorList>
    </citation>
    <scope>NUCLEOTIDE SEQUENCE</scope>
    <source>
        <strain evidence="11">Duluth1</strain>
        <tissue evidence="11">Whole animal</tissue>
    </source>
</reference>
<keyword evidence="3" id="KW-0808">Transferase</keyword>
<sequence>MKQLVTIIGEQYTHYVLNPDGSHVKYLATADEFNVNSKRFTERRFEKECFFSEKDSSKRVVELVENNRKVYGNSHKFVNEFCYNLYEEYLENSEFKGRLIEKPFGFPFPLLMNASMIAKETVLFGSAKSIQIVNDSNITHYSYEHKTLAFDIETIMVDDSGCKKECEIIQLSATYQEGKRLRRIIGITIGDANIDPSFYSSNQHQQYFEETFPEVEIICVKNEQQLIEAFIDICTDVKPDYFTGYNVLGFDFQILMMSAERHKIPLYDRITNMRGFYKPISLNKLERSEICQFEINYNTFPGILINDLYRCHKGEKLDELAKQSFGFGKEDVSYTEIPKLFYSSNIMDRSKLLKYNIVDSLLCAALINTTDNFASYTFFVMSSDTAKVPHSQFFNMQKTTMITPMIYYRYKKKNLLQDLKIKPSSENNRLIVSDILKYFLYNDKDVCIPMAKEMIDQFESGEIKTKTIRNHYDFNMYHESAQSIDFDLALKILDEQIQAAKKKNSKHGNLYYTLTHLLLYVRFLIEPTTKRFDTKYLCDEYFKYEQVGRYSINLKKLKTIHVLVEEEKEMYVEFTRFIEHLASIRLYKTHTVKNILSNYMDNEMSNTKYKKQVEQFAYYLNKDKDGYLDNGLMTVIQSYKESCVGQRFKDEYTSNTFCEEVFRRIGKNLLMKFDKPYTYDGAYIYLPNKGVEFENPICCLDFSSMYPSIALSSNMGPETIVTQDTIMRNKLIAGEDYTAVNIYSRDDHRQICLNPLSKTEADKCYVFFLTRKHVQSITCEVWGKLLDDRLKYKRQIGNQSNARDNMLVEEKSNTLKIVANSVYGILPLIGLWKISACVTSMGRQHIQRVGSYIQDTRKGTIVYGDTDSVMFHFGLNTHELCSSFESLVSKGWLQESDRTSIDIYNDDPYKKACFISAALSKRLANELNEMHIKQPQRAIYHPPSKLEHEKVMLPFVIFGRKHYFAKVVDTDKNDVHIIRGLEVRRRNRLKATEIVETTMFKDLLQRNPNTFETFSVANSIVSALLDGSIDLSLISSRKKVSIAQKRMNVKDAGFELFKRMKDRGEIVETGGLDKLSIDVIKVQNSASGVKYDSLTNLQSLQASKHKLDLDSKAVVKQILNEVVKIMAVVHTPETFTYFGNLIKLKTVANPNRQQFENFRRPENEKKSIYKDVPANSTNNTLHNYFQITLSGEKRKCTSESNKSEKRLKQMTLPF</sequence>
<organism evidence="11 12">
    <name type="scientific">Dreissena polymorpha</name>
    <name type="common">Zebra mussel</name>
    <name type="synonym">Mytilus polymorpha</name>
    <dbReference type="NCBI Taxonomy" id="45954"/>
    <lineage>
        <taxon>Eukaryota</taxon>
        <taxon>Metazoa</taxon>
        <taxon>Spiralia</taxon>
        <taxon>Lophotrochozoa</taxon>
        <taxon>Mollusca</taxon>
        <taxon>Bivalvia</taxon>
        <taxon>Autobranchia</taxon>
        <taxon>Heteroconchia</taxon>
        <taxon>Euheterodonta</taxon>
        <taxon>Imparidentia</taxon>
        <taxon>Neoheterodontei</taxon>
        <taxon>Myida</taxon>
        <taxon>Dreissenoidea</taxon>
        <taxon>Dreissenidae</taxon>
        <taxon>Dreissena</taxon>
    </lineage>
</organism>
<dbReference type="Pfam" id="PF03104">
    <property type="entry name" value="DNA_pol_B_exo1"/>
    <property type="match status" value="1"/>
</dbReference>
<keyword evidence="4" id="KW-0548">Nucleotidyltransferase</keyword>
<dbReference type="SMART" id="SM00486">
    <property type="entry name" value="POLBc"/>
    <property type="match status" value="1"/>
</dbReference>
<dbReference type="GO" id="GO:0003887">
    <property type="term" value="F:DNA-directed DNA polymerase activity"/>
    <property type="evidence" value="ECO:0007669"/>
    <property type="project" value="UniProtKB-KW"/>
</dbReference>
<dbReference type="GO" id="GO:0003677">
    <property type="term" value="F:DNA binding"/>
    <property type="evidence" value="ECO:0007669"/>
    <property type="project" value="UniProtKB-KW"/>
</dbReference>
<dbReference type="InterPro" id="IPR006133">
    <property type="entry name" value="DNA-dir_DNA_pol_B_exonuc"/>
</dbReference>
<keyword evidence="12" id="KW-1185">Reference proteome</keyword>
<evidence type="ECO:0000256" key="6">
    <source>
        <dbReference type="ARBA" id="ARBA00023125"/>
    </source>
</evidence>
<dbReference type="EC" id="2.7.7.7" evidence="2"/>
<feature type="domain" description="DNA-directed DNA polymerase family B exonuclease" evidence="10">
    <location>
        <begin position="143"/>
        <end position="312"/>
    </location>
</feature>
<dbReference type="InterPro" id="IPR006134">
    <property type="entry name" value="DNA-dir_DNA_pol_B_multi_dom"/>
</dbReference>
<protein>
    <recommendedName>
        <fullName evidence="7">DNA polymerase delta catalytic subunit</fullName>
        <ecNumber evidence="2">2.7.7.7</ecNumber>
    </recommendedName>
</protein>
<comment type="similarity">
    <text evidence="1">Belongs to the DNA polymerase type-B family.</text>
</comment>
<evidence type="ECO:0000313" key="12">
    <source>
        <dbReference type="Proteomes" id="UP000828390"/>
    </source>
</evidence>